<keyword evidence="1" id="KW-1133">Transmembrane helix</keyword>
<keyword evidence="1" id="KW-0812">Transmembrane</keyword>
<accession>A0A3G1KMH1</accession>
<evidence type="ECO:0000256" key="1">
    <source>
        <dbReference type="SAM" id="Phobius"/>
    </source>
</evidence>
<keyword evidence="3" id="KW-1185">Reference proteome</keyword>
<gene>
    <name evidence="2" type="ORF">DCMF_01520</name>
</gene>
<dbReference type="AlphaFoldDB" id="A0A3G1KMH1"/>
<feature type="transmembrane region" description="Helical" evidence="1">
    <location>
        <begin position="20"/>
        <end position="44"/>
    </location>
</feature>
<proteinExistence type="predicted"/>
<reference evidence="2 3" key="1">
    <citation type="submission" date="2016-10" db="EMBL/GenBank/DDBJ databases">
        <title>Complete Genome Sequence of Peptococcaceae strain DCMF.</title>
        <authorList>
            <person name="Edwards R.J."/>
            <person name="Holland S.I."/>
            <person name="Deshpande N.P."/>
            <person name="Wong Y.K."/>
            <person name="Ertan H."/>
            <person name="Manefield M."/>
            <person name="Russell T.L."/>
            <person name="Lee M.J."/>
        </authorList>
    </citation>
    <scope>NUCLEOTIDE SEQUENCE [LARGE SCALE GENOMIC DNA]</scope>
    <source>
        <strain evidence="2 3">DCMF</strain>
    </source>
</reference>
<evidence type="ECO:0000313" key="2">
    <source>
        <dbReference type="EMBL" id="ATW23653.1"/>
    </source>
</evidence>
<dbReference type="KEGG" id="fwa:DCMF_01520"/>
<dbReference type="Proteomes" id="UP000323521">
    <property type="component" value="Chromosome"/>
</dbReference>
<keyword evidence="1" id="KW-0472">Membrane</keyword>
<dbReference type="EMBL" id="CP017634">
    <property type="protein sequence ID" value="ATW23653.1"/>
    <property type="molecule type" value="Genomic_DNA"/>
</dbReference>
<organism evidence="2 3">
    <name type="scientific">Formimonas warabiya</name>
    <dbReference type="NCBI Taxonomy" id="1761012"/>
    <lineage>
        <taxon>Bacteria</taxon>
        <taxon>Bacillati</taxon>
        <taxon>Bacillota</taxon>
        <taxon>Clostridia</taxon>
        <taxon>Eubacteriales</taxon>
        <taxon>Peptococcaceae</taxon>
        <taxon>Candidatus Formimonas</taxon>
    </lineage>
</organism>
<name>A0A3G1KMH1_FORW1</name>
<protein>
    <submittedName>
        <fullName evidence="2">Uncharacterized protein</fullName>
    </submittedName>
</protein>
<sequence length="68" mass="7831">MPINKEKNTKEDWYGFCYYMIYVCPSLLTLTLLFLLPASCILMLGCGVSPNLIKGGENREDFIFIFKN</sequence>
<evidence type="ECO:0000313" key="3">
    <source>
        <dbReference type="Proteomes" id="UP000323521"/>
    </source>
</evidence>